<dbReference type="OrthoDB" id="5876258at2759"/>
<dbReference type="Proteomes" id="UP000271889">
    <property type="component" value="Unassembled WGS sequence"/>
</dbReference>
<dbReference type="AlphaFoldDB" id="A0A3P7N862"/>
<feature type="compositionally biased region" description="Low complexity" evidence="1">
    <location>
        <begin position="116"/>
        <end position="128"/>
    </location>
</feature>
<protein>
    <submittedName>
        <fullName evidence="2">Uncharacterized protein</fullName>
    </submittedName>
</protein>
<reference evidence="2 3" key="1">
    <citation type="submission" date="2018-11" db="EMBL/GenBank/DDBJ databases">
        <authorList>
            <consortium name="Pathogen Informatics"/>
        </authorList>
    </citation>
    <scope>NUCLEOTIDE SEQUENCE [LARGE SCALE GENOMIC DNA]</scope>
</reference>
<evidence type="ECO:0000313" key="2">
    <source>
        <dbReference type="EMBL" id="VDN33043.1"/>
    </source>
</evidence>
<dbReference type="EMBL" id="UYRV01122004">
    <property type="protein sequence ID" value="VDN33043.1"/>
    <property type="molecule type" value="Genomic_DNA"/>
</dbReference>
<gene>
    <name evidence="2" type="ORF">CGOC_LOCUS12279</name>
</gene>
<evidence type="ECO:0000313" key="3">
    <source>
        <dbReference type="Proteomes" id="UP000271889"/>
    </source>
</evidence>
<keyword evidence="3" id="KW-1185">Reference proteome</keyword>
<organism evidence="2 3">
    <name type="scientific">Cylicostephanus goldi</name>
    <name type="common">Nematode worm</name>
    <dbReference type="NCBI Taxonomy" id="71465"/>
    <lineage>
        <taxon>Eukaryota</taxon>
        <taxon>Metazoa</taxon>
        <taxon>Ecdysozoa</taxon>
        <taxon>Nematoda</taxon>
        <taxon>Chromadorea</taxon>
        <taxon>Rhabditida</taxon>
        <taxon>Rhabditina</taxon>
        <taxon>Rhabditomorpha</taxon>
        <taxon>Strongyloidea</taxon>
        <taxon>Strongylidae</taxon>
        <taxon>Cylicostephanus</taxon>
    </lineage>
</organism>
<feature type="region of interest" description="Disordered" evidence="1">
    <location>
        <begin position="79"/>
        <end position="134"/>
    </location>
</feature>
<accession>A0A3P7N862</accession>
<proteinExistence type="predicted"/>
<evidence type="ECO:0000256" key="1">
    <source>
        <dbReference type="SAM" id="MobiDB-lite"/>
    </source>
</evidence>
<name>A0A3P7N862_CYLGO</name>
<sequence length="134" mass="15245">MDTRALNESVECDLWNLSARSLRRNLDIRREQAEILNRSFEEKTKDIEQMTKKSITAQIIQYDRVISERTKLLNELDEITSEEKVSQPTPTPRRDGVEPLDLAQLEESTIADEKSNVSVSGSGGNHRSSLSEVK</sequence>